<proteinExistence type="inferred from homology"/>
<dbReference type="PANTHER" id="PTHR22726:SF1">
    <property type="entry name" value="METALLOENDOPEPTIDASE OMA1, MITOCHONDRIAL"/>
    <property type="match status" value="1"/>
</dbReference>
<dbReference type="PANTHER" id="PTHR22726">
    <property type="entry name" value="METALLOENDOPEPTIDASE OMA1"/>
    <property type="match status" value="1"/>
</dbReference>
<dbReference type="InterPro" id="IPR001915">
    <property type="entry name" value="Peptidase_M48"/>
</dbReference>
<dbReference type="InterPro" id="IPR051156">
    <property type="entry name" value="Mito/Outer_Membr_Metalloprot"/>
</dbReference>
<dbReference type="CDD" id="cd07331">
    <property type="entry name" value="M48C_Oma1_like"/>
    <property type="match status" value="1"/>
</dbReference>
<evidence type="ECO:0000259" key="8">
    <source>
        <dbReference type="Pfam" id="PF01435"/>
    </source>
</evidence>
<keyword evidence="1 6" id="KW-0645">Protease</keyword>
<sequence length="365" mass="40852">MNSLSKLKAGWKHLSSYCCPQSVFVSSPIRYSQDAKWGGNPFSRFDSLRHAWTDSKGYVHFEGKGRYASSLTNRGKYIAGGLFVSTGLYYIWSLETIPYSQRRHAIMFVSKSQERSLGDLIFKEQLQLARSEHALYPYNHTYTQRVRHIGEKIAKVASDGFGGGNWSHMKDMQWEFAVIRNGAPNAFVVPGGKVVVYSGLLELLGKNDDEVAAVLAHEVAHILARHQAERLSTMNFWGLLGFLTRLLLGLPIPGLAVYLGIFLPYSRLAEHEADSIGLKLMSRACYNPSAASSMLAKLNHCEKELEHSGFSSRAPPLLATHPLTGDRVEKIKEQLPDAYTMYHDSGCYAKQEIFQQGAGFFSPFF</sequence>
<keyword evidence="5 6" id="KW-0482">Metalloprotease</keyword>
<keyword evidence="7" id="KW-0472">Membrane</keyword>
<dbReference type="EMBL" id="HBFM01034746">
    <property type="protein sequence ID" value="CAD8793861.1"/>
    <property type="molecule type" value="Transcribed_RNA"/>
</dbReference>
<gene>
    <name evidence="9" type="ORF">PPAR00522_LOCUS22619</name>
</gene>
<dbReference type="GO" id="GO:0051603">
    <property type="term" value="P:proteolysis involved in protein catabolic process"/>
    <property type="evidence" value="ECO:0007669"/>
    <property type="project" value="TreeGrafter"/>
</dbReference>
<evidence type="ECO:0000256" key="1">
    <source>
        <dbReference type="ARBA" id="ARBA00022670"/>
    </source>
</evidence>
<evidence type="ECO:0000313" key="9">
    <source>
        <dbReference type="EMBL" id="CAD8793861.1"/>
    </source>
</evidence>
<comment type="cofactor">
    <cofactor evidence="6">
        <name>Zn(2+)</name>
        <dbReference type="ChEBI" id="CHEBI:29105"/>
    </cofactor>
    <text evidence="6">Binds 1 zinc ion per subunit.</text>
</comment>
<evidence type="ECO:0000256" key="6">
    <source>
        <dbReference type="RuleBase" id="RU003983"/>
    </source>
</evidence>
<keyword evidence="2" id="KW-0479">Metal-binding</keyword>
<accession>A0A7S0VNC1</accession>
<evidence type="ECO:0000256" key="2">
    <source>
        <dbReference type="ARBA" id="ARBA00022723"/>
    </source>
</evidence>
<evidence type="ECO:0000256" key="3">
    <source>
        <dbReference type="ARBA" id="ARBA00022801"/>
    </source>
</evidence>
<dbReference type="AlphaFoldDB" id="A0A7S0VNC1"/>
<keyword evidence="7" id="KW-1133">Transmembrane helix</keyword>
<name>A0A7S0VNC1_9CHLO</name>
<keyword evidence="4 6" id="KW-0862">Zinc</keyword>
<dbReference type="GO" id="GO:0046872">
    <property type="term" value="F:metal ion binding"/>
    <property type="evidence" value="ECO:0007669"/>
    <property type="project" value="UniProtKB-KW"/>
</dbReference>
<evidence type="ECO:0000256" key="7">
    <source>
        <dbReference type="SAM" id="Phobius"/>
    </source>
</evidence>
<dbReference type="GO" id="GO:0016020">
    <property type="term" value="C:membrane"/>
    <property type="evidence" value="ECO:0007669"/>
    <property type="project" value="TreeGrafter"/>
</dbReference>
<dbReference type="GO" id="GO:0004222">
    <property type="term" value="F:metalloendopeptidase activity"/>
    <property type="evidence" value="ECO:0007669"/>
    <property type="project" value="InterPro"/>
</dbReference>
<feature type="domain" description="Peptidase M48" evidence="8">
    <location>
        <begin position="167"/>
        <end position="333"/>
    </location>
</feature>
<feature type="transmembrane region" description="Helical" evidence="7">
    <location>
        <begin position="236"/>
        <end position="261"/>
    </location>
</feature>
<evidence type="ECO:0000256" key="5">
    <source>
        <dbReference type="ARBA" id="ARBA00023049"/>
    </source>
</evidence>
<keyword evidence="3 6" id="KW-0378">Hydrolase</keyword>
<dbReference type="Pfam" id="PF01435">
    <property type="entry name" value="Peptidase_M48"/>
    <property type="match status" value="1"/>
</dbReference>
<dbReference type="Gene3D" id="3.30.2010.10">
    <property type="entry name" value="Metalloproteases ('zincins'), catalytic domain"/>
    <property type="match status" value="1"/>
</dbReference>
<protein>
    <recommendedName>
        <fullName evidence="8">Peptidase M48 domain-containing protein</fullName>
    </recommendedName>
</protein>
<keyword evidence="7" id="KW-0812">Transmembrane</keyword>
<organism evidence="9">
    <name type="scientific">Polytomella parva</name>
    <dbReference type="NCBI Taxonomy" id="51329"/>
    <lineage>
        <taxon>Eukaryota</taxon>
        <taxon>Viridiplantae</taxon>
        <taxon>Chlorophyta</taxon>
        <taxon>core chlorophytes</taxon>
        <taxon>Chlorophyceae</taxon>
        <taxon>CS clade</taxon>
        <taxon>Chlamydomonadales</taxon>
        <taxon>Chlamydomonadaceae</taxon>
        <taxon>Polytomella</taxon>
    </lineage>
</organism>
<reference evidence="9" key="1">
    <citation type="submission" date="2021-01" db="EMBL/GenBank/DDBJ databases">
        <authorList>
            <person name="Corre E."/>
            <person name="Pelletier E."/>
            <person name="Niang G."/>
            <person name="Scheremetjew M."/>
            <person name="Finn R."/>
            <person name="Kale V."/>
            <person name="Holt S."/>
            <person name="Cochrane G."/>
            <person name="Meng A."/>
            <person name="Brown T."/>
            <person name="Cohen L."/>
        </authorList>
    </citation>
    <scope>NUCLEOTIDE SEQUENCE</scope>
    <source>
        <strain evidence="9">SAG 63-3</strain>
    </source>
</reference>
<evidence type="ECO:0000256" key="4">
    <source>
        <dbReference type="ARBA" id="ARBA00022833"/>
    </source>
</evidence>
<comment type="similarity">
    <text evidence="6">Belongs to the peptidase M48 family.</text>
</comment>